<evidence type="ECO:0000259" key="1">
    <source>
        <dbReference type="Pfam" id="PF24494"/>
    </source>
</evidence>
<proteinExistence type="predicted"/>
<name>A0A833WHR1_PHYIN</name>
<feature type="domain" description="DUF7587" evidence="1">
    <location>
        <begin position="26"/>
        <end position="128"/>
    </location>
</feature>
<keyword evidence="4" id="KW-1185">Reference proteome</keyword>
<dbReference type="PANTHER" id="PTHR40781">
    <property type="match status" value="1"/>
</dbReference>
<dbReference type="AlphaFoldDB" id="A0A833WHR1"/>
<dbReference type="Proteomes" id="UP000704712">
    <property type="component" value="Unassembled WGS sequence"/>
</dbReference>
<dbReference type="SUPFAM" id="SSF56399">
    <property type="entry name" value="ADP-ribosylation"/>
    <property type="match status" value="1"/>
</dbReference>
<dbReference type="EMBL" id="WSZM01000319">
    <property type="protein sequence ID" value="KAF4035390.1"/>
    <property type="molecule type" value="Genomic_DNA"/>
</dbReference>
<dbReference type="Proteomes" id="UP000602510">
    <property type="component" value="Unassembled WGS sequence"/>
</dbReference>
<evidence type="ECO:0000313" key="2">
    <source>
        <dbReference type="EMBL" id="KAF4035390.1"/>
    </source>
</evidence>
<dbReference type="Pfam" id="PF24494">
    <property type="entry name" value="DUF7587"/>
    <property type="match status" value="1"/>
</dbReference>
<evidence type="ECO:0000313" key="3">
    <source>
        <dbReference type="EMBL" id="KAF4134670.1"/>
    </source>
</evidence>
<accession>A0A833WHR1</accession>
<dbReference type="PANTHER" id="PTHR40781:SF1">
    <property type="match status" value="1"/>
</dbReference>
<reference evidence="2" key="1">
    <citation type="submission" date="2020-04" db="EMBL/GenBank/DDBJ databases">
        <title>Hybrid Assembly of Korean Phytophthora infestans isolates.</title>
        <authorList>
            <person name="Prokchorchik M."/>
            <person name="Lee Y."/>
            <person name="Seo J."/>
            <person name="Cho J.-H."/>
            <person name="Park Y.-E."/>
            <person name="Jang D.-C."/>
            <person name="Im J.-S."/>
            <person name="Choi J.-G."/>
            <person name="Park H.-J."/>
            <person name="Lee G.-B."/>
            <person name="Lee Y.-G."/>
            <person name="Hong S.-Y."/>
            <person name="Cho K."/>
            <person name="Sohn K.H."/>
        </authorList>
    </citation>
    <scope>NUCLEOTIDE SEQUENCE</scope>
    <source>
        <strain evidence="2">KR_1_A1</strain>
        <strain evidence="3">KR_2_A2</strain>
    </source>
</reference>
<dbReference type="InterPro" id="IPR056009">
    <property type="entry name" value="DUF7587"/>
</dbReference>
<gene>
    <name evidence="2" type="ORF">GN244_ATG12604</name>
    <name evidence="3" type="ORF">GN958_ATG16142</name>
</gene>
<protein>
    <submittedName>
        <fullName evidence="2">Putative tyrosinase Copper binding domain-containing protein</fullName>
    </submittedName>
    <submittedName>
        <fullName evidence="3">Putative tyrosinase domain-containing protein</fullName>
    </submittedName>
</protein>
<sequence>MKGEKRAGAIDGDTFSYDERRSLTARGDPNFFTKTQFKKTVESHLNWYNRKPTPFVSVFEDREHALNWAGLRGDQVVMLEVNASQLGCLFSVWSLVMSGLVNTRLSDHVYQDEYLVLRGIPEQSIINRHVVSLIGCSRGGKSLI</sequence>
<dbReference type="EMBL" id="JAACNO010002257">
    <property type="protein sequence ID" value="KAF4134670.1"/>
    <property type="molecule type" value="Genomic_DNA"/>
</dbReference>
<evidence type="ECO:0000313" key="4">
    <source>
        <dbReference type="Proteomes" id="UP000602510"/>
    </source>
</evidence>
<comment type="caution">
    <text evidence="2">The sequence shown here is derived from an EMBL/GenBank/DDBJ whole genome shotgun (WGS) entry which is preliminary data.</text>
</comment>
<organism evidence="2 4">
    <name type="scientific">Phytophthora infestans</name>
    <name type="common">Potato late blight agent</name>
    <name type="synonym">Botrytis infestans</name>
    <dbReference type="NCBI Taxonomy" id="4787"/>
    <lineage>
        <taxon>Eukaryota</taxon>
        <taxon>Sar</taxon>
        <taxon>Stramenopiles</taxon>
        <taxon>Oomycota</taxon>
        <taxon>Peronosporomycetes</taxon>
        <taxon>Peronosporales</taxon>
        <taxon>Peronosporaceae</taxon>
        <taxon>Phytophthora</taxon>
    </lineage>
</organism>